<evidence type="ECO:0000313" key="2">
    <source>
        <dbReference type="Proteomes" id="UP000194236"/>
    </source>
</evidence>
<dbReference type="EMBL" id="MUJZ01011877">
    <property type="protein sequence ID" value="OTF81759.1"/>
    <property type="molecule type" value="Genomic_DNA"/>
</dbReference>
<protein>
    <submittedName>
        <fullName evidence="1">Uncharacterized protein</fullName>
    </submittedName>
</protein>
<keyword evidence="2" id="KW-1185">Reference proteome</keyword>
<proteinExistence type="predicted"/>
<reference evidence="1 2" key="1">
    <citation type="submission" date="2017-03" db="EMBL/GenBank/DDBJ databases">
        <title>Genome Survey of Euroglyphus maynei.</title>
        <authorList>
            <person name="Arlian L.G."/>
            <person name="Morgan M.S."/>
            <person name="Rider S.D."/>
        </authorList>
    </citation>
    <scope>NUCLEOTIDE SEQUENCE [LARGE SCALE GENOMIC DNA]</scope>
    <source>
        <strain evidence="1">Arlian Lab</strain>
        <tissue evidence="1">Whole body</tissue>
    </source>
</reference>
<dbReference type="AlphaFoldDB" id="A0A1Y3BLB7"/>
<gene>
    <name evidence="1" type="ORF">BLA29_006151</name>
</gene>
<sequence length="68" mass="7868">MSLNWHNLSKSYTNHDGQSNESDLNLSYDESMIKYFGSIKVLGEKGKKENPLLYRCDGYVIHDKIITK</sequence>
<dbReference type="Proteomes" id="UP000194236">
    <property type="component" value="Unassembled WGS sequence"/>
</dbReference>
<comment type="caution">
    <text evidence="1">The sequence shown here is derived from an EMBL/GenBank/DDBJ whole genome shotgun (WGS) entry which is preliminary data.</text>
</comment>
<evidence type="ECO:0000313" key="1">
    <source>
        <dbReference type="EMBL" id="OTF81759.1"/>
    </source>
</evidence>
<accession>A0A1Y3BLB7</accession>
<organism evidence="1 2">
    <name type="scientific">Euroglyphus maynei</name>
    <name type="common">Mayne's house dust mite</name>
    <dbReference type="NCBI Taxonomy" id="6958"/>
    <lineage>
        <taxon>Eukaryota</taxon>
        <taxon>Metazoa</taxon>
        <taxon>Ecdysozoa</taxon>
        <taxon>Arthropoda</taxon>
        <taxon>Chelicerata</taxon>
        <taxon>Arachnida</taxon>
        <taxon>Acari</taxon>
        <taxon>Acariformes</taxon>
        <taxon>Sarcoptiformes</taxon>
        <taxon>Astigmata</taxon>
        <taxon>Psoroptidia</taxon>
        <taxon>Analgoidea</taxon>
        <taxon>Pyroglyphidae</taxon>
        <taxon>Pyroglyphinae</taxon>
        <taxon>Euroglyphus</taxon>
    </lineage>
</organism>
<name>A0A1Y3BLB7_EURMA</name>